<dbReference type="AlphaFoldDB" id="A0A0C3ABK7"/>
<name>A0A0C3ABK7_9AGAM</name>
<evidence type="ECO:0000313" key="3">
    <source>
        <dbReference type="Proteomes" id="UP000053989"/>
    </source>
</evidence>
<dbReference type="InParanoid" id="A0A0C3ABK7"/>
<dbReference type="EMBL" id="KN822043">
    <property type="protein sequence ID" value="KIM62302.1"/>
    <property type="molecule type" value="Genomic_DNA"/>
</dbReference>
<protein>
    <submittedName>
        <fullName evidence="2">Uncharacterized protein</fullName>
    </submittedName>
</protein>
<dbReference type="Proteomes" id="UP000053989">
    <property type="component" value="Unassembled WGS sequence"/>
</dbReference>
<proteinExistence type="predicted"/>
<reference evidence="2 3" key="1">
    <citation type="submission" date="2014-04" db="EMBL/GenBank/DDBJ databases">
        <authorList>
            <consortium name="DOE Joint Genome Institute"/>
            <person name="Kuo A."/>
            <person name="Kohler A."/>
            <person name="Nagy L.G."/>
            <person name="Floudas D."/>
            <person name="Copeland A."/>
            <person name="Barry K.W."/>
            <person name="Cichocki N."/>
            <person name="Veneault-Fourrey C."/>
            <person name="LaButti K."/>
            <person name="Lindquist E.A."/>
            <person name="Lipzen A."/>
            <person name="Lundell T."/>
            <person name="Morin E."/>
            <person name="Murat C."/>
            <person name="Sun H."/>
            <person name="Tunlid A."/>
            <person name="Henrissat B."/>
            <person name="Grigoriev I.V."/>
            <person name="Hibbett D.S."/>
            <person name="Martin F."/>
            <person name="Nordberg H.P."/>
            <person name="Cantor M.N."/>
            <person name="Hua S.X."/>
        </authorList>
    </citation>
    <scope>NUCLEOTIDE SEQUENCE [LARGE SCALE GENOMIC DNA]</scope>
    <source>
        <strain evidence="2 3">Foug A</strain>
    </source>
</reference>
<dbReference type="HOGENOM" id="CLU_2528797_0_0_1"/>
<evidence type="ECO:0000313" key="2">
    <source>
        <dbReference type="EMBL" id="KIM62302.1"/>
    </source>
</evidence>
<accession>A0A0C3ABK7</accession>
<organism evidence="2 3">
    <name type="scientific">Scleroderma citrinum Foug A</name>
    <dbReference type="NCBI Taxonomy" id="1036808"/>
    <lineage>
        <taxon>Eukaryota</taxon>
        <taxon>Fungi</taxon>
        <taxon>Dikarya</taxon>
        <taxon>Basidiomycota</taxon>
        <taxon>Agaricomycotina</taxon>
        <taxon>Agaricomycetes</taxon>
        <taxon>Agaricomycetidae</taxon>
        <taxon>Boletales</taxon>
        <taxon>Sclerodermatineae</taxon>
        <taxon>Sclerodermataceae</taxon>
        <taxon>Scleroderma</taxon>
    </lineage>
</organism>
<reference evidence="3" key="2">
    <citation type="submission" date="2015-01" db="EMBL/GenBank/DDBJ databases">
        <title>Evolutionary Origins and Diversification of the Mycorrhizal Mutualists.</title>
        <authorList>
            <consortium name="DOE Joint Genome Institute"/>
            <consortium name="Mycorrhizal Genomics Consortium"/>
            <person name="Kohler A."/>
            <person name="Kuo A."/>
            <person name="Nagy L.G."/>
            <person name="Floudas D."/>
            <person name="Copeland A."/>
            <person name="Barry K.W."/>
            <person name="Cichocki N."/>
            <person name="Veneault-Fourrey C."/>
            <person name="LaButti K."/>
            <person name="Lindquist E.A."/>
            <person name="Lipzen A."/>
            <person name="Lundell T."/>
            <person name="Morin E."/>
            <person name="Murat C."/>
            <person name="Riley R."/>
            <person name="Ohm R."/>
            <person name="Sun H."/>
            <person name="Tunlid A."/>
            <person name="Henrissat B."/>
            <person name="Grigoriev I.V."/>
            <person name="Hibbett D.S."/>
            <person name="Martin F."/>
        </authorList>
    </citation>
    <scope>NUCLEOTIDE SEQUENCE [LARGE SCALE GENOMIC DNA]</scope>
    <source>
        <strain evidence="3">Foug A</strain>
    </source>
</reference>
<feature type="region of interest" description="Disordered" evidence="1">
    <location>
        <begin position="1"/>
        <end position="23"/>
    </location>
</feature>
<sequence>MLIDTWKDNNSQPPTRNDLERSAPRLQPARAWVWNPKFHLTTSGTWSHANVNFGRDKTEGLCWEAQCHRKLSDSGQCGVLAPIG</sequence>
<evidence type="ECO:0000256" key="1">
    <source>
        <dbReference type="SAM" id="MobiDB-lite"/>
    </source>
</evidence>
<gene>
    <name evidence="2" type="ORF">SCLCIDRAFT_832669</name>
</gene>
<keyword evidence="3" id="KW-1185">Reference proteome</keyword>